<evidence type="ECO:0000313" key="12">
    <source>
        <dbReference type="Proteomes" id="UP001165363"/>
    </source>
</evidence>
<dbReference type="Proteomes" id="UP001165363">
    <property type="component" value="Unassembled WGS sequence"/>
</dbReference>
<feature type="binding site" evidence="9">
    <location>
        <position position="377"/>
    </location>
    <ligand>
        <name>Mg(2+)</name>
        <dbReference type="ChEBI" id="CHEBI:18420"/>
    </ligand>
</feature>
<dbReference type="SUPFAM" id="SSF53067">
    <property type="entry name" value="Actin-like ATPase domain"/>
    <property type="match status" value="2"/>
</dbReference>
<keyword evidence="2 9" id="KW-0963">Cytoplasm</keyword>
<accession>A0ABT0RKR8</accession>
<evidence type="ECO:0000256" key="8">
    <source>
        <dbReference type="ARBA" id="ARBA00022842"/>
    </source>
</evidence>
<gene>
    <name evidence="9" type="primary">ackA</name>
    <name evidence="11" type="ORF">LZ536_04890</name>
</gene>
<evidence type="ECO:0000256" key="9">
    <source>
        <dbReference type="HAMAP-Rule" id="MF_00020"/>
    </source>
</evidence>
<evidence type="ECO:0000256" key="10">
    <source>
        <dbReference type="RuleBase" id="RU003835"/>
    </source>
</evidence>
<comment type="subunit">
    <text evidence="9">Homodimer.</text>
</comment>
<proteinExistence type="inferred from homology"/>
<dbReference type="InterPro" id="IPR023865">
    <property type="entry name" value="Aliphatic_acid_kinase_CS"/>
</dbReference>
<dbReference type="GO" id="GO:0008776">
    <property type="term" value="F:acetate kinase activity"/>
    <property type="evidence" value="ECO:0007669"/>
    <property type="project" value="UniProtKB-EC"/>
</dbReference>
<evidence type="ECO:0000256" key="1">
    <source>
        <dbReference type="ARBA" id="ARBA00008748"/>
    </source>
</evidence>
<comment type="pathway">
    <text evidence="9">Metabolic intermediate biosynthesis; acetyl-CoA biosynthesis; acetyl-CoA from acetate: step 1/2.</text>
</comment>
<reference evidence="11" key="1">
    <citation type="submission" date="2022-05" db="EMBL/GenBank/DDBJ databases">
        <authorList>
            <person name="Jo J.-H."/>
            <person name="Im W.-T."/>
        </authorList>
    </citation>
    <scope>NUCLEOTIDE SEQUENCE</scope>
    <source>
        <strain evidence="11">SE158</strain>
    </source>
</reference>
<keyword evidence="4 9" id="KW-0479">Metal-binding</keyword>
<keyword evidence="7 9" id="KW-0067">ATP-binding</keyword>
<organism evidence="11 12">
    <name type="scientific">Sphingomonas alba</name>
    <dbReference type="NCBI Taxonomy" id="2908208"/>
    <lineage>
        <taxon>Bacteria</taxon>
        <taxon>Pseudomonadati</taxon>
        <taxon>Pseudomonadota</taxon>
        <taxon>Alphaproteobacteria</taxon>
        <taxon>Sphingomonadales</taxon>
        <taxon>Sphingomonadaceae</taxon>
        <taxon>Sphingomonas</taxon>
    </lineage>
</organism>
<feature type="site" description="Transition state stabilizer" evidence="9">
    <location>
        <position position="239"/>
    </location>
</feature>
<dbReference type="PANTHER" id="PTHR21060">
    <property type="entry name" value="ACETATE KINASE"/>
    <property type="match status" value="1"/>
</dbReference>
<dbReference type="PANTHER" id="PTHR21060:SF21">
    <property type="entry name" value="ACETATE KINASE"/>
    <property type="match status" value="1"/>
</dbReference>
<feature type="binding site" evidence="9">
    <location>
        <begin position="206"/>
        <end position="210"/>
    </location>
    <ligand>
        <name>ATP</name>
        <dbReference type="ChEBI" id="CHEBI:30616"/>
    </ligand>
</feature>
<dbReference type="PRINTS" id="PR00471">
    <property type="entry name" value="ACETATEKNASE"/>
</dbReference>
<dbReference type="InterPro" id="IPR004372">
    <property type="entry name" value="Ac/propionate_kinase"/>
</dbReference>
<comment type="catalytic activity">
    <reaction evidence="9">
        <text>acetate + ATP = acetyl phosphate + ADP</text>
        <dbReference type="Rhea" id="RHEA:11352"/>
        <dbReference type="ChEBI" id="CHEBI:22191"/>
        <dbReference type="ChEBI" id="CHEBI:30089"/>
        <dbReference type="ChEBI" id="CHEBI:30616"/>
        <dbReference type="ChEBI" id="CHEBI:456216"/>
        <dbReference type="EC" id="2.7.2.1"/>
    </reaction>
</comment>
<evidence type="ECO:0000256" key="3">
    <source>
        <dbReference type="ARBA" id="ARBA00022679"/>
    </source>
</evidence>
<dbReference type="NCBIfam" id="TIGR00016">
    <property type="entry name" value="ackA"/>
    <property type="match status" value="1"/>
</dbReference>
<evidence type="ECO:0000256" key="7">
    <source>
        <dbReference type="ARBA" id="ARBA00022840"/>
    </source>
</evidence>
<evidence type="ECO:0000256" key="4">
    <source>
        <dbReference type="ARBA" id="ARBA00022723"/>
    </source>
</evidence>
<keyword evidence="6 9" id="KW-0418">Kinase</keyword>
<evidence type="ECO:0000313" key="11">
    <source>
        <dbReference type="EMBL" id="MCL6683238.1"/>
    </source>
</evidence>
<comment type="caution">
    <text evidence="9">Lacks conserved residue(s) required for the propagation of feature annotation.</text>
</comment>
<dbReference type="Pfam" id="PF00871">
    <property type="entry name" value="Acetate_kinase"/>
    <property type="match status" value="1"/>
</dbReference>
<feature type="active site" description="Proton donor/acceptor" evidence="9">
    <location>
        <position position="148"/>
    </location>
</feature>
<comment type="cofactor">
    <cofactor evidence="9">
        <name>Mg(2+)</name>
        <dbReference type="ChEBI" id="CHEBI:18420"/>
    </cofactor>
    <cofactor evidence="9">
        <name>Mn(2+)</name>
        <dbReference type="ChEBI" id="CHEBI:29035"/>
    </cofactor>
    <text evidence="9">Mg(2+). Can also accept Mn(2+).</text>
</comment>
<name>A0ABT0RKR8_9SPHN</name>
<keyword evidence="3 9" id="KW-0808">Transferase</keyword>
<dbReference type="HAMAP" id="MF_00020">
    <property type="entry name" value="Acetate_kinase"/>
    <property type="match status" value="1"/>
</dbReference>
<comment type="function">
    <text evidence="9">Catalyzes the formation of acetyl phosphate from acetate and ATP. Can also catalyze the reverse reaction.</text>
</comment>
<comment type="caution">
    <text evidence="11">The sequence shown here is derived from an EMBL/GenBank/DDBJ whole genome shotgun (WGS) entry which is preliminary data.</text>
</comment>
<feature type="site" description="Transition state stabilizer" evidence="9">
    <location>
        <position position="179"/>
    </location>
</feature>
<evidence type="ECO:0000256" key="6">
    <source>
        <dbReference type="ARBA" id="ARBA00022777"/>
    </source>
</evidence>
<evidence type="ECO:0000256" key="5">
    <source>
        <dbReference type="ARBA" id="ARBA00022741"/>
    </source>
</evidence>
<dbReference type="InterPro" id="IPR000890">
    <property type="entry name" value="Aliphatic_acid_kin_short-chain"/>
</dbReference>
<comment type="subcellular location">
    <subcellularLocation>
        <location evidence="9">Cytoplasm</location>
    </subcellularLocation>
</comment>
<dbReference type="PROSITE" id="PS01076">
    <property type="entry name" value="ACETATE_KINASE_2"/>
    <property type="match status" value="1"/>
</dbReference>
<dbReference type="EC" id="2.7.2.1" evidence="9"/>
<dbReference type="RefSeq" id="WP_249847177.1">
    <property type="nucleotide sequence ID" value="NZ_JAMGBD010000001.1"/>
</dbReference>
<dbReference type="Gene3D" id="3.30.420.40">
    <property type="match status" value="2"/>
</dbReference>
<feature type="binding site" evidence="9">
    <location>
        <position position="16"/>
    </location>
    <ligand>
        <name>ATP</name>
        <dbReference type="ChEBI" id="CHEBI:30616"/>
    </ligand>
</feature>
<feature type="binding site" evidence="9">
    <location>
        <position position="9"/>
    </location>
    <ligand>
        <name>Mg(2+)</name>
        <dbReference type="ChEBI" id="CHEBI:18420"/>
    </ligand>
</feature>
<sequence length="391" mass="41815">MAKCIAVVNAGSSSVKFGIYDTAGEEKLLLKGQVEQIGVSPRLTVENAGGEEVAKHEWPPEGFGHAEAMHVIIDKLRELLPGSTVEGIGHRVVHGGTKYAAPVEITQEVIRELDKLTPLAPLHQPHNLGPIKAIALRVPAIRQVACFDTSFHQTQEALAYSFALPRDITDKGVRRYGFHGLSYEFVAGKLREVAPDYAEKKIIIAHLGNGASLCALDGGKSAATTMGFTAVEGLMMGTRCGSVDPGVLIYLLDEAGMDARKLEALVYKKSGLLGVSGISSDMRTLRQSDDPRAKEATDLFVYRIVREIGSLSAALGGLDGLVFTGGIGQRDTKTRAEVVAGCGWLGAALDEQANADHAQRIDAESSRIPVWVLPTDEEMVICRHTAALLGL</sequence>
<keyword evidence="8 9" id="KW-0460">Magnesium</keyword>
<evidence type="ECO:0000256" key="2">
    <source>
        <dbReference type="ARBA" id="ARBA00022490"/>
    </source>
</evidence>
<feature type="binding site" evidence="9">
    <location>
        <begin position="281"/>
        <end position="283"/>
    </location>
    <ligand>
        <name>ATP</name>
        <dbReference type="ChEBI" id="CHEBI:30616"/>
    </ligand>
</feature>
<feature type="binding site" evidence="9">
    <location>
        <position position="91"/>
    </location>
    <ligand>
        <name>substrate</name>
    </ligand>
</feature>
<dbReference type="EMBL" id="JAMGBD010000001">
    <property type="protein sequence ID" value="MCL6683238.1"/>
    <property type="molecule type" value="Genomic_DNA"/>
</dbReference>
<comment type="similarity">
    <text evidence="1 9 10">Belongs to the acetokinase family.</text>
</comment>
<protein>
    <recommendedName>
        <fullName evidence="9">Acetate kinase</fullName>
        <ecNumber evidence="9">2.7.2.1</ecNumber>
    </recommendedName>
    <alternativeName>
        <fullName evidence="9">Acetokinase</fullName>
    </alternativeName>
</protein>
<keyword evidence="12" id="KW-1185">Reference proteome</keyword>
<keyword evidence="5 9" id="KW-0547">Nucleotide-binding</keyword>
<dbReference type="PIRSF" id="PIRSF000722">
    <property type="entry name" value="Acetate_prop_kin"/>
    <property type="match status" value="1"/>
</dbReference>
<dbReference type="InterPro" id="IPR043129">
    <property type="entry name" value="ATPase_NBD"/>
</dbReference>